<protein>
    <submittedName>
        <fullName evidence="2">Uncharacterized protein</fullName>
    </submittedName>
</protein>
<reference evidence="2 3" key="1">
    <citation type="journal article" date="2012" name="Proc. Natl. Acad. Sci. U.S.A.">
        <title>Comparative genomics of Ceriporiopsis subvermispora and Phanerochaete chrysosporium provide insight into selective ligninolysis.</title>
        <authorList>
            <person name="Fernandez-Fueyo E."/>
            <person name="Ruiz-Duenas F.J."/>
            <person name="Ferreira P."/>
            <person name="Floudas D."/>
            <person name="Hibbett D.S."/>
            <person name="Canessa P."/>
            <person name="Larrondo L.F."/>
            <person name="James T.Y."/>
            <person name="Seelenfreund D."/>
            <person name="Lobos S."/>
            <person name="Polanco R."/>
            <person name="Tello M."/>
            <person name="Honda Y."/>
            <person name="Watanabe T."/>
            <person name="Watanabe T."/>
            <person name="Ryu J.S."/>
            <person name="Kubicek C.P."/>
            <person name="Schmoll M."/>
            <person name="Gaskell J."/>
            <person name="Hammel K.E."/>
            <person name="St John F.J."/>
            <person name="Vanden Wymelenberg A."/>
            <person name="Sabat G."/>
            <person name="Splinter BonDurant S."/>
            <person name="Syed K."/>
            <person name="Yadav J.S."/>
            <person name="Doddapaneni H."/>
            <person name="Subramanian V."/>
            <person name="Lavin J.L."/>
            <person name="Oguiza J.A."/>
            <person name="Perez G."/>
            <person name="Pisabarro A.G."/>
            <person name="Ramirez L."/>
            <person name="Santoyo F."/>
            <person name="Master E."/>
            <person name="Coutinho P.M."/>
            <person name="Henrissat B."/>
            <person name="Lombard V."/>
            <person name="Magnuson J.K."/>
            <person name="Kuees U."/>
            <person name="Hori C."/>
            <person name="Igarashi K."/>
            <person name="Samejima M."/>
            <person name="Held B.W."/>
            <person name="Barry K.W."/>
            <person name="LaButti K.M."/>
            <person name="Lapidus A."/>
            <person name="Lindquist E.A."/>
            <person name="Lucas S.M."/>
            <person name="Riley R."/>
            <person name="Salamov A.A."/>
            <person name="Hoffmeister D."/>
            <person name="Schwenk D."/>
            <person name="Hadar Y."/>
            <person name="Yarden O."/>
            <person name="de Vries R.P."/>
            <person name="Wiebenga A."/>
            <person name="Stenlid J."/>
            <person name="Eastwood D."/>
            <person name="Grigoriev I.V."/>
            <person name="Berka R.M."/>
            <person name="Blanchette R.A."/>
            <person name="Kersten P."/>
            <person name="Martinez A.T."/>
            <person name="Vicuna R."/>
            <person name="Cullen D."/>
        </authorList>
    </citation>
    <scope>NUCLEOTIDE SEQUENCE [LARGE SCALE GENOMIC DNA]</scope>
    <source>
        <strain evidence="2 3">B</strain>
    </source>
</reference>
<dbReference type="PANTHER" id="PTHR35043:SF8">
    <property type="entry name" value="DUF4220 DOMAIN-CONTAINING PROTEIN"/>
    <property type="match status" value="1"/>
</dbReference>
<feature type="transmembrane region" description="Helical" evidence="1">
    <location>
        <begin position="319"/>
        <end position="338"/>
    </location>
</feature>
<keyword evidence="1" id="KW-0812">Transmembrane</keyword>
<evidence type="ECO:0000313" key="2">
    <source>
        <dbReference type="EMBL" id="EMD31008.1"/>
    </source>
</evidence>
<dbReference type="Proteomes" id="UP000016930">
    <property type="component" value="Unassembled WGS sequence"/>
</dbReference>
<sequence>MDTSSQAVYRVWRRFKGAVLSRLHLLWKWSWIADTDISVESNPPSQRERWTLLEGFYAYMGGFVMVWEDGRREIFRPLARVAKLEIKRGIAPVPLEEIQDKSKDDWVSNVIALVQTAWFVLQCCARVAQHLPLSILELGTLGYVAATTAIHVFWMHKPKDVRTPTRVHIRNQTISESSKNDTSEHISSAELNEDETKCAALLVGPDCRPPSPSHDVVRLHSPAHTPSDGDIENRSVEKHDVDLDVDLYNVGVMTTCVMCTLFGSWHCIAWNSYFPTDVEHLLWRIASILSALPAIPYIVGEIVSKRSSTFHRIGNMIKWTGYLLYIFARGFLLVEMFLSLRRMPDGVFQTVQWTNFIPHI</sequence>
<dbReference type="OrthoDB" id="9451547at2759"/>
<feature type="transmembrane region" description="Helical" evidence="1">
    <location>
        <begin position="247"/>
        <end position="269"/>
    </location>
</feature>
<keyword evidence="1" id="KW-1133">Transmembrane helix</keyword>
<proteinExistence type="predicted"/>
<evidence type="ECO:0000256" key="1">
    <source>
        <dbReference type="SAM" id="Phobius"/>
    </source>
</evidence>
<feature type="transmembrane region" description="Helical" evidence="1">
    <location>
        <begin position="281"/>
        <end position="299"/>
    </location>
</feature>
<evidence type="ECO:0000313" key="3">
    <source>
        <dbReference type="Proteomes" id="UP000016930"/>
    </source>
</evidence>
<dbReference type="STRING" id="914234.M2Q2I9"/>
<keyword evidence="3" id="KW-1185">Reference proteome</keyword>
<organism evidence="2 3">
    <name type="scientific">Ceriporiopsis subvermispora (strain B)</name>
    <name type="common">White-rot fungus</name>
    <name type="synonym">Gelatoporia subvermispora</name>
    <dbReference type="NCBI Taxonomy" id="914234"/>
    <lineage>
        <taxon>Eukaryota</taxon>
        <taxon>Fungi</taxon>
        <taxon>Dikarya</taxon>
        <taxon>Basidiomycota</taxon>
        <taxon>Agaricomycotina</taxon>
        <taxon>Agaricomycetes</taxon>
        <taxon>Polyporales</taxon>
        <taxon>Gelatoporiaceae</taxon>
        <taxon>Gelatoporia</taxon>
    </lineage>
</organism>
<gene>
    <name evidence="2" type="ORF">CERSUDRAFT_60635</name>
</gene>
<dbReference type="HOGENOM" id="CLU_022883_6_0_1"/>
<keyword evidence="1" id="KW-0472">Membrane</keyword>
<name>M2Q2I9_CERS8</name>
<accession>M2Q2I9</accession>
<dbReference type="AlphaFoldDB" id="M2Q2I9"/>
<dbReference type="EMBL" id="KB445826">
    <property type="protein sequence ID" value="EMD31008.1"/>
    <property type="molecule type" value="Genomic_DNA"/>
</dbReference>
<dbReference type="PANTHER" id="PTHR35043">
    <property type="entry name" value="TRANSCRIPTION FACTOR DOMAIN-CONTAINING PROTEIN"/>
    <property type="match status" value="1"/>
</dbReference>